<protein>
    <submittedName>
        <fullName evidence="1">PglZ domain-containing protein</fullName>
    </submittedName>
</protein>
<dbReference type="SUPFAM" id="SSF53649">
    <property type="entry name" value="Alkaline phosphatase-like"/>
    <property type="match status" value="1"/>
</dbReference>
<organism evidence="1 2">
    <name type="scientific">Aquibacillus halophilus</name>
    <dbReference type="NCBI Taxonomy" id="930132"/>
    <lineage>
        <taxon>Bacteria</taxon>
        <taxon>Bacillati</taxon>
        <taxon>Bacillota</taxon>
        <taxon>Bacilli</taxon>
        <taxon>Bacillales</taxon>
        <taxon>Bacillaceae</taxon>
        <taxon>Aquibacillus</taxon>
    </lineage>
</organism>
<dbReference type="PANTHER" id="PTHR10151">
    <property type="entry name" value="ECTONUCLEOTIDE PYROPHOSPHATASE/PHOSPHODIESTERASE"/>
    <property type="match status" value="1"/>
</dbReference>
<name>A0A6A8D786_9BACI</name>
<gene>
    <name evidence="1" type="ORF">GH741_00440</name>
</gene>
<comment type="caution">
    <text evidence="1">The sequence shown here is derived from an EMBL/GenBank/DDBJ whole genome shotgun (WGS) entry which is preliminary data.</text>
</comment>
<proteinExistence type="predicted"/>
<dbReference type="Pfam" id="PF01663">
    <property type="entry name" value="Phosphodiest"/>
    <property type="match status" value="1"/>
</dbReference>
<accession>A0A6A8D786</accession>
<evidence type="ECO:0000313" key="1">
    <source>
        <dbReference type="EMBL" id="MRH41140.1"/>
    </source>
</evidence>
<dbReference type="OrthoDB" id="8580666at2"/>
<reference evidence="1" key="1">
    <citation type="submission" date="2019-11" db="EMBL/GenBank/DDBJ databases">
        <authorList>
            <person name="Li J."/>
        </authorList>
    </citation>
    <scope>NUCLEOTIDE SEQUENCE</scope>
    <source>
        <strain evidence="1">B6B</strain>
    </source>
</reference>
<dbReference type="GO" id="GO:0016787">
    <property type="term" value="F:hydrolase activity"/>
    <property type="evidence" value="ECO:0007669"/>
    <property type="project" value="UniProtKB-ARBA"/>
</dbReference>
<dbReference type="InterPro" id="IPR017850">
    <property type="entry name" value="Alkaline_phosphatase_core_sf"/>
</dbReference>
<evidence type="ECO:0000313" key="2">
    <source>
        <dbReference type="Proteomes" id="UP000799092"/>
    </source>
</evidence>
<keyword evidence="2" id="KW-1185">Reference proteome</keyword>
<dbReference type="Proteomes" id="UP000799092">
    <property type="component" value="Unassembled WGS sequence"/>
</dbReference>
<dbReference type="PANTHER" id="PTHR10151:SF120">
    <property type="entry name" value="BIS(5'-ADENOSYL)-TRIPHOSPHATASE"/>
    <property type="match status" value="1"/>
</dbReference>
<dbReference type="Gene3D" id="3.40.720.10">
    <property type="entry name" value="Alkaline Phosphatase, subunit A"/>
    <property type="match status" value="1"/>
</dbReference>
<dbReference type="EMBL" id="WJNG01000001">
    <property type="protein sequence ID" value="MRH41140.1"/>
    <property type="molecule type" value="Genomic_DNA"/>
</dbReference>
<dbReference type="InterPro" id="IPR002591">
    <property type="entry name" value="Phosphodiest/P_Trfase"/>
</dbReference>
<sequence length="278" mass="31006">MGKTIMVVLDGLRYDVAISEMGYLNHLVEHSKSALYKVKSELPSLSRPLYEVLLTGTPSSINGITANKIVRLSNQTSIFHLCRKEGLTTAAAAYYWVSELYNSAPFNVFKDRLQHDVEKPIQHGAFYFEDTYPDSHVFADAEHLRKTYDPDFLYIHSMNIDDVGHKYTSNSKEYRGQANAADSLLAQLLPTWMAEGYEILITSDHGMNEDGHHGGTGSGERDVALFAIGESFRTPSNKEGIFPQIGIAPLVCRLLGLHPTEAMNQIPLPGFVKNNQLE</sequence>
<dbReference type="AlphaFoldDB" id="A0A6A8D786"/>